<sequence>MSLWPPTMLTDISAFLRLKDEVELEKRLMGDYKEGKAYSYFASNFTRDINYHGISDDSPFCFLKSASGRSQRRNDEDHRIWVCLQKQSGRILSAYCSCFAGLSSTCNHVAAVLFKLDFAWQQGITNKAVTSLPAVWTKPKGKPKGPDVMEIGDMEWVKPKYGKKKTVMFNSFECYRTNCPLESPTLCDLMAALYASNKDSCVMQYAAPMSVATYSPVDDVNVEVIEEVETTASVPELISVLICQDLPLEMGQSEVAAIAQATHGQHTNPLWHKQRIGRVTGSTAHSVLVYFRKKKSSMQFSTQFVESVMGRKHVPEIPAIKYGHIKEPVARQNYIRHMHSLGHKTLDVKTTGLHVMKSHIFIAASPDGLVTCQCCSPGILEIKCPMSLAYSTPYETPPIYLNKDENGQFSLKKSHNYYTQVQVQLMATECNWCDFFIYTPNGFHCERIFPDVALQKEILKAAQVAFQCVIRPELLYPLSNAPTPDQPVPSTSAAAPPAPDQPVPSTSAAAPPAPDQPVPSTSAAAPPAPDQPVPSTSAAAPPAPDQPVASSSAAQENCEIAKKRSNSRMTKDIKTIKLVNKRSGKRNTKTGKPVYLCGVCKKICKESEEMTENDDNSVECDRCSTWHHWGCVGFDVGIIDNYWVCLWCSDM</sequence>
<dbReference type="GO" id="GO:0006281">
    <property type="term" value="P:DNA repair"/>
    <property type="evidence" value="ECO:0007669"/>
    <property type="project" value="UniProtKB-ARBA"/>
</dbReference>
<feature type="region of interest" description="Disordered" evidence="5">
    <location>
        <begin position="481"/>
        <end position="571"/>
    </location>
</feature>
<dbReference type="InterPro" id="IPR011604">
    <property type="entry name" value="PDDEXK-like_dom_sf"/>
</dbReference>
<dbReference type="CDD" id="cd22343">
    <property type="entry name" value="PDDEXK_lambda_exonuclease-like"/>
    <property type="match status" value="1"/>
</dbReference>
<reference evidence="8" key="2">
    <citation type="submission" date="2025-09" db="UniProtKB">
        <authorList>
            <consortium name="Ensembl"/>
        </authorList>
    </citation>
    <scope>IDENTIFICATION</scope>
</reference>
<dbReference type="InterPro" id="IPR007527">
    <property type="entry name" value="Znf_SWIM"/>
</dbReference>
<dbReference type="InterPro" id="IPR011011">
    <property type="entry name" value="Znf_FYVE_PHD"/>
</dbReference>
<evidence type="ECO:0000256" key="3">
    <source>
        <dbReference type="ARBA" id="ARBA00022833"/>
    </source>
</evidence>
<reference evidence="8" key="1">
    <citation type="submission" date="2025-08" db="UniProtKB">
        <authorList>
            <consortium name="Ensembl"/>
        </authorList>
    </citation>
    <scope>IDENTIFICATION</scope>
</reference>
<dbReference type="Pfam" id="PF09588">
    <property type="entry name" value="YqaJ"/>
    <property type="match status" value="1"/>
</dbReference>
<dbReference type="SUPFAM" id="SSF57903">
    <property type="entry name" value="FYVE/PHD zinc finger"/>
    <property type="match status" value="1"/>
</dbReference>
<evidence type="ECO:0000313" key="8">
    <source>
        <dbReference type="Ensembl" id="ENSNMLP00000006705.1"/>
    </source>
</evidence>
<evidence type="ECO:0000256" key="4">
    <source>
        <dbReference type="PROSITE-ProRule" id="PRU00325"/>
    </source>
</evidence>
<feature type="domain" description="PHD-type" evidence="6">
    <location>
        <begin position="594"/>
        <end position="651"/>
    </location>
</feature>
<proteinExistence type="predicted"/>
<feature type="compositionally biased region" description="Low complexity" evidence="5">
    <location>
        <begin position="533"/>
        <end position="555"/>
    </location>
</feature>
<dbReference type="InterPro" id="IPR013083">
    <property type="entry name" value="Znf_RING/FYVE/PHD"/>
</dbReference>
<dbReference type="PROSITE" id="PS50966">
    <property type="entry name" value="ZF_SWIM"/>
    <property type="match status" value="1"/>
</dbReference>
<dbReference type="PROSITE" id="PS50016">
    <property type="entry name" value="ZF_PHD_2"/>
    <property type="match status" value="1"/>
</dbReference>
<dbReference type="InterPro" id="IPR019787">
    <property type="entry name" value="Znf_PHD-finger"/>
</dbReference>
<dbReference type="SMART" id="SM00249">
    <property type="entry name" value="PHD"/>
    <property type="match status" value="1"/>
</dbReference>
<evidence type="ECO:0008006" key="10">
    <source>
        <dbReference type="Google" id="ProtNLM"/>
    </source>
</evidence>
<dbReference type="InterPro" id="IPR001965">
    <property type="entry name" value="Znf_PHD"/>
</dbReference>
<keyword evidence="9" id="KW-1185">Reference proteome</keyword>
<protein>
    <recommendedName>
        <fullName evidence="10">SWIM-type domain-containing protein</fullName>
    </recommendedName>
</protein>
<dbReference type="Gene3D" id="3.30.40.10">
    <property type="entry name" value="Zinc/RING finger domain, C3HC4 (zinc finger)"/>
    <property type="match status" value="1"/>
</dbReference>
<dbReference type="AlphaFoldDB" id="A0A8C6SKJ6"/>
<evidence type="ECO:0000259" key="6">
    <source>
        <dbReference type="PROSITE" id="PS50016"/>
    </source>
</evidence>
<evidence type="ECO:0000256" key="5">
    <source>
        <dbReference type="SAM" id="MobiDB-lite"/>
    </source>
</evidence>
<keyword evidence="2 4" id="KW-0863">Zinc-finger</keyword>
<dbReference type="InterPro" id="IPR011335">
    <property type="entry name" value="Restrct_endonuc-II-like"/>
</dbReference>
<dbReference type="PANTHER" id="PTHR47526">
    <property type="entry name" value="ATP-DEPENDENT DNA HELICASE"/>
    <property type="match status" value="1"/>
</dbReference>
<evidence type="ECO:0000256" key="1">
    <source>
        <dbReference type="ARBA" id="ARBA00022723"/>
    </source>
</evidence>
<dbReference type="Proteomes" id="UP000694523">
    <property type="component" value="Unplaced"/>
</dbReference>
<keyword evidence="3" id="KW-0862">Zinc</keyword>
<dbReference type="SUPFAM" id="SSF52980">
    <property type="entry name" value="Restriction endonuclease-like"/>
    <property type="match status" value="1"/>
</dbReference>
<evidence type="ECO:0000313" key="9">
    <source>
        <dbReference type="Proteomes" id="UP000694523"/>
    </source>
</evidence>
<dbReference type="InterPro" id="IPR019080">
    <property type="entry name" value="YqaJ_viral_recombinase"/>
</dbReference>
<dbReference type="Ensembl" id="ENSNMLT00000007653.1">
    <property type="protein sequence ID" value="ENSNMLP00000006705.1"/>
    <property type="gene ID" value="ENSNMLG00000004855.1"/>
</dbReference>
<organism evidence="8 9">
    <name type="scientific">Neogobius melanostomus</name>
    <name type="common">round goby</name>
    <dbReference type="NCBI Taxonomy" id="47308"/>
    <lineage>
        <taxon>Eukaryota</taxon>
        <taxon>Metazoa</taxon>
        <taxon>Chordata</taxon>
        <taxon>Craniata</taxon>
        <taxon>Vertebrata</taxon>
        <taxon>Euteleostomi</taxon>
        <taxon>Actinopterygii</taxon>
        <taxon>Neopterygii</taxon>
        <taxon>Teleostei</taxon>
        <taxon>Neoteleostei</taxon>
        <taxon>Acanthomorphata</taxon>
        <taxon>Gobiaria</taxon>
        <taxon>Gobiiformes</taxon>
        <taxon>Gobioidei</taxon>
        <taxon>Gobiidae</taxon>
        <taxon>Benthophilinae</taxon>
        <taxon>Neogobiini</taxon>
        <taxon>Neogobius</taxon>
    </lineage>
</organism>
<dbReference type="Gene3D" id="3.90.320.10">
    <property type="match status" value="1"/>
</dbReference>
<keyword evidence="1" id="KW-0479">Metal-binding</keyword>
<accession>A0A8C6SKJ6</accession>
<evidence type="ECO:0000259" key="7">
    <source>
        <dbReference type="PROSITE" id="PS50966"/>
    </source>
</evidence>
<dbReference type="PANTHER" id="PTHR47526:SF3">
    <property type="entry name" value="PHD-TYPE DOMAIN-CONTAINING PROTEIN"/>
    <property type="match status" value="1"/>
</dbReference>
<evidence type="ECO:0000256" key="2">
    <source>
        <dbReference type="ARBA" id="ARBA00022771"/>
    </source>
</evidence>
<dbReference type="GO" id="GO:0008270">
    <property type="term" value="F:zinc ion binding"/>
    <property type="evidence" value="ECO:0007669"/>
    <property type="project" value="UniProtKB-KW"/>
</dbReference>
<feature type="domain" description="SWIM-type" evidence="7">
    <location>
        <begin position="80"/>
        <end position="117"/>
    </location>
</feature>
<name>A0A8C6SKJ6_9GOBI</name>